<reference evidence="5" key="1">
    <citation type="journal article" date="2022" name="Plant J.">
        <title>Strategies of tolerance reflected in two North American maple genomes.</title>
        <authorList>
            <person name="McEvoy S.L."/>
            <person name="Sezen U.U."/>
            <person name="Trouern-Trend A."/>
            <person name="McMahon S.M."/>
            <person name="Schaberg P.G."/>
            <person name="Yang J."/>
            <person name="Wegrzyn J.L."/>
            <person name="Swenson N.G."/>
        </authorList>
    </citation>
    <scope>NUCLEOTIDE SEQUENCE</scope>
    <source>
        <strain evidence="5">91603</strain>
    </source>
</reference>
<evidence type="ECO:0000256" key="3">
    <source>
        <dbReference type="SAM" id="MobiDB-lite"/>
    </source>
</evidence>
<feature type="domain" description="Disease resistance protein At4g27190-like leucine-rich repeats" evidence="4">
    <location>
        <begin position="371"/>
        <end position="519"/>
    </location>
</feature>
<dbReference type="Proteomes" id="UP001064489">
    <property type="component" value="Chromosome 5"/>
</dbReference>
<dbReference type="PANTHER" id="PTHR33463:SF198">
    <property type="entry name" value="RPP4C3"/>
    <property type="match status" value="1"/>
</dbReference>
<dbReference type="SUPFAM" id="SSF52058">
    <property type="entry name" value="L domain-like"/>
    <property type="match status" value="1"/>
</dbReference>
<dbReference type="InterPro" id="IPR057135">
    <property type="entry name" value="At4g27190-like_LRR"/>
</dbReference>
<evidence type="ECO:0000256" key="1">
    <source>
        <dbReference type="ARBA" id="ARBA00022821"/>
    </source>
</evidence>
<dbReference type="InterPro" id="IPR032675">
    <property type="entry name" value="LRR_dom_sf"/>
</dbReference>
<keyword evidence="1" id="KW-0611">Plant defense</keyword>
<feature type="domain" description="Disease resistance protein At4g27190-like leucine-rich repeats" evidence="4">
    <location>
        <begin position="538"/>
        <end position="645"/>
    </location>
</feature>
<proteinExistence type="predicted"/>
<protein>
    <recommendedName>
        <fullName evidence="4">Disease resistance protein At4g27190-like leucine-rich repeats domain-containing protein</fullName>
    </recommendedName>
</protein>
<feature type="coiled-coil region" evidence="2">
    <location>
        <begin position="36"/>
        <end position="63"/>
    </location>
</feature>
<organism evidence="5 6">
    <name type="scientific">Acer negundo</name>
    <name type="common">Box elder</name>
    <dbReference type="NCBI Taxonomy" id="4023"/>
    <lineage>
        <taxon>Eukaryota</taxon>
        <taxon>Viridiplantae</taxon>
        <taxon>Streptophyta</taxon>
        <taxon>Embryophyta</taxon>
        <taxon>Tracheophyta</taxon>
        <taxon>Spermatophyta</taxon>
        <taxon>Magnoliopsida</taxon>
        <taxon>eudicotyledons</taxon>
        <taxon>Gunneridae</taxon>
        <taxon>Pentapetalae</taxon>
        <taxon>rosids</taxon>
        <taxon>malvids</taxon>
        <taxon>Sapindales</taxon>
        <taxon>Sapindaceae</taxon>
        <taxon>Hippocastanoideae</taxon>
        <taxon>Acereae</taxon>
        <taxon>Acer</taxon>
    </lineage>
</organism>
<evidence type="ECO:0000313" key="5">
    <source>
        <dbReference type="EMBL" id="KAI9176421.1"/>
    </source>
</evidence>
<sequence>MAADPFLSAFAEKFVDCLYNAGSRQLGYLLHYDYNIRKLSRQDQDLKNKKERLQGKINDAQTKGEIIFEDVQQWIADVDRMTIEVGKFFDDENKANKKCLKGWCINFRSCYRFSKEALRKIEEISLLLAKVGDFEAVSHPDPTPRTLSLAKGSSDAYESRRSLKKQVMEALNDKNVSVIGICDRTKLGELPQGIVSGLKKLELLYMAIGSKRLDFEQGGDSSSNASKKLDFEQGDSSSNARVTELQALSKLTSLHIHIPGIRALPSDMPFQKLTNFVIGIGKSTAYNSCPSSRTLSLSDSMTPQVDWFKNLMKKTENLYLCRIKGLKVVSPDFDDVGFNKLKSLTLTECEEITYLLNTSKQIPDDKVFHNIEQLSLFSNPKLVEICKGELPDKSWSKLKAIDVNACHSMPSIVTSHFLQRLQSLERIQAVNCEKVVYAFDFKELVIAKEETYKLLPMLQTLELTMLTKMEQVWKGDSQFMSLCNLKRLKLDYCLELKKLFSPALQQTLLSLEHLEVICCYKLEEIFGKKETAVSQEAQATASPSLGKLRFILMKSCTQLKTLFAPSIVESLVQLRTLKVQSCKTMKEVIADEEGEGAAIKKRIVFPNLYEIHLEKLDSLICFCHGMYTEFPALEILRIDECPKMKMFGYGDQITPKLKKVLQGTKEHWFGSLNLTVQQLFKE</sequence>
<accession>A0AAD5ITK8</accession>
<evidence type="ECO:0000259" key="4">
    <source>
        <dbReference type="Pfam" id="PF23247"/>
    </source>
</evidence>
<name>A0AAD5ITK8_ACENE</name>
<dbReference type="Pfam" id="PF23247">
    <property type="entry name" value="LRR_RPS2"/>
    <property type="match status" value="2"/>
</dbReference>
<keyword evidence="2" id="KW-0175">Coiled coil</keyword>
<dbReference type="EMBL" id="JAJSOW010000102">
    <property type="protein sequence ID" value="KAI9176421.1"/>
    <property type="molecule type" value="Genomic_DNA"/>
</dbReference>
<evidence type="ECO:0000256" key="2">
    <source>
        <dbReference type="SAM" id="Coils"/>
    </source>
</evidence>
<keyword evidence="6" id="KW-1185">Reference proteome</keyword>
<dbReference type="InterPro" id="IPR050905">
    <property type="entry name" value="Plant_NBS-LRR"/>
</dbReference>
<evidence type="ECO:0000313" key="6">
    <source>
        <dbReference type="Proteomes" id="UP001064489"/>
    </source>
</evidence>
<comment type="caution">
    <text evidence="5">The sequence shown here is derived from an EMBL/GenBank/DDBJ whole genome shotgun (WGS) entry which is preliminary data.</text>
</comment>
<gene>
    <name evidence="5" type="ORF">LWI28_002566</name>
</gene>
<dbReference type="AlphaFoldDB" id="A0AAD5ITK8"/>
<dbReference type="PANTHER" id="PTHR33463">
    <property type="entry name" value="NB-ARC DOMAIN-CONTAINING PROTEIN-RELATED"/>
    <property type="match status" value="1"/>
</dbReference>
<reference evidence="5" key="2">
    <citation type="submission" date="2023-02" db="EMBL/GenBank/DDBJ databases">
        <authorList>
            <person name="Swenson N.G."/>
            <person name="Wegrzyn J.L."/>
            <person name="Mcevoy S.L."/>
        </authorList>
    </citation>
    <scope>NUCLEOTIDE SEQUENCE</scope>
    <source>
        <strain evidence="5">91603</strain>
        <tissue evidence="5">Leaf</tissue>
    </source>
</reference>
<feature type="region of interest" description="Disordered" evidence="3">
    <location>
        <begin position="216"/>
        <end position="235"/>
    </location>
</feature>
<dbReference type="Gene3D" id="3.80.10.10">
    <property type="entry name" value="Ribonuclease Inhibitor"/>
    <property type="match status" value="2"/>
</dbReference>